<dbReference type="Proteomes" id="UP000184476">
    <property type="component" value="Unassembled WGS sequence"/>
</dbReference>
<dbReference type="InterPro" id="IPR023346">
    <property type="entry name" value="Lysozyme-like_dom_sf"/>
</dbReference>
<comment type="catalytic activity">
    <reaction evidence="15">
        <text>Preferential cleavage: (Ac)2-L-Lys-D-Ala-|-D-Ala. Also transpeptidation of peptidyl-alanyl moieties that are N-acyl substituents of D-alanine.</text>
        <dbReference type="EC" id="3.4.16.4"/>
    </reaction>
</comment>
<evidence type="ECO:0000256" key="9">
    <source>
        <dbReference type="ARBA" id="ARBA00022801"/>
    </source>
</evidence>
<dbReference type="OrthoDB" id="9766909at2"/>
<keyword evidence="21" id="KW-1185">Reference proteome</keyword>
<accession>A0A1M4WWL9</accession>
<evidence type="ECO:0000256" key="10">
    <source>
        <dbReference type="ARBA" id="ARBA00022960"/>
    </source>
</evidence>
<proteinExistence type="inferred from homology"/>
<dbReference type="GO" id="GO:0071555">
    <property type="term" value="P:cell wall organization"/>
    <property type="evidence" value="ECO:0007669"/>
    <property type="project" value="UniProtKB-KW"/>
</dbReference>
<dbReference type="GO" id="GO:0005886">
    <property type="term" value="C:plasma membrane"/>
    <property type="evidence" value="ECO:0007669"/>
    <property type="project" value="UniProtKB-SubCell"/>
</dbReference>
<keyword evidence="9" id="KW-0378">Hydrolase</keyword>
<dbReference type="InterPro" id="IPR001264">
    <property type="entry name" value="Glyco_trans_51"/>
</dbReference>
<organism evidence="20 21">
    <name type="scientific">Seinonella peptonophila</name>
    <dbReference type="NCBI Taxonomy" id="112248"/>
    <lineage>
        <taxon>Bacteria</taxon>
        <taxon>Bacillati</taxon>
        <taxon>Bacillota</taxon>
        <taxon>Bacilli</taxon>
        <taxon>Bacillales</taxon>
        <taxon>Thermoactinomycetaceae</taxon>
        <taxon>Seinonella</taxon>
    </lineage>
</organism>
<dbReference type="InterPro" id="IPR036950">
    <property type="entry name" value="PBP_transglycosylase"/>
</dbReference>
<dbReference type="STRING" id="112248.SAMN05444392_1043"/>
<dbReference type="FunFam" id="1.10.3810.10:FF:000001">
    <property type="entry name" value="Penicillin-binding protein 1A"/>
    <property type="match status" value="1"/>
</dbReference>
<dbReference type="PANTHER" id="PTHR32282:SF11">
    <property type="entry name" value="PENICILLIN-BINDING PROTEIN 1B"/>
    <property type="match status" value="1"/>
</dbReference>
<evidence type="ECO:0000256" key="5">
    <source>
        <dbReference type="ARBA" id="ARBA00022645"/>
    </source>
</evidence>
<evidence type="ECO:0000256" key="13">
    <source>
        <dbReference type="ARBA" id="ARBA00023268"/>
    </source>
</evidence>
<dbReference type="InterPro" id="IPR001460">
    <property type="entry name" value="PCN-bd_Tpept"/>
</dbReference>
<keyword evidence="14" id="KW-0961">Cell wall biogenesis/degradation</keyword>
<dbReference type="NCBIfam" id="TIGR02074">
    <property type="entry name" value="PBP_1a_fam"/>
    <property type="match status" value="1"/>
</dbReference>
<evidence type="ECO:0000256" key="3">
    <source>
        <dbReference type="ARBA" id="ARBA00007739"/>
    </source>
</evidence>
<evidence type="ECO:0000256" key="16">
    <source>
        <dbReference type="ARBA" id="ARBA00049902"/>
    </source>
</evidence>
<keyword evidence="4" id="KW-1003">Cell membrane</keyword>
<dbReference type="GO" id="GO:0006508">
    <property type="term" value="P:proteolysis"/>
    <property type="evidence" value="ECO:0007669"/>
    <property type="project" value="UniProtKB-KW"/>
</dbReference>
<dbReference type="SUPFAM" id="SSF53955">
    <property type="entry name" value="Lysozyme-like"/>
    <property type="match status" value="1"/>
</dbReference>
<evidence type="ECO:0000259" key="19">
    <source>
        <dbReference type="Pfam" id="PF00912"/>
    </source>
</evidence>
<dbReference type="Pfam" id="PF00905">
    <property type="entry name" value="Transpeptidase"/>
    <property type="match status" value="1"/>
</dbReference>
<evidence type="ECO:0000259" key="18">
    <source>
        <dbReference type="Pfam" id="PF00905"/>
    </source>
</evidence>
<sequence>MQMQRLRHIGFIILGIALLFGLFLLYLYLKPLPPPDLPMPSKIYDDQGKLIGQMQAGAQSEFVPLHRLPKHLIQATLAAEDESFYHHFGFSVRGIARAIWTNIKAGRITQGASTITQQLARNLYLTQDRTWSRKIKEAILTLQLELHYNKDQILEMYLNKINYGNGAYGVGKAARLYLGKDASKLNLAESTFLVGIPRGPALYSPYHHFERTKKRQQHILALMVEDHMITQSQAHEAAEVVIALTKPKKTTEMRAYYFRDYVLQRLVHKYGLEPEYVQSGGLHIYTTLNQQLQKQAETAVQRHLSSADSLQGALLSVDPHTGEIKAMVGGKDYRKSQFNRIFAKRQPGSTFKSILYLHALQQGYTPSTQIMSRPTSFAYEGGVYQPANFQNHYPNRMINLREAIARSDNIYAVTTLFQVGINSVIDLAQRLGMKSPLQPTPSLALGSYAVTPYELTEVYSTIANYGVHHDLTGIKRVVDANGEELLREHSKGTPTVSPAHSFVLTRLLTSVFEPGGTAYRVRQLFDQPAAGKTGSTDWDGWITGYTPNLTTTVWVGYDQNRKLPHIKTRAAQYIWGDYMDQASKRQKQRLFPVPAGVKSVRIDPETGFLATPFCPHSTQEYYVAGTEPHQTCPLHPVPSSTSPSQKPWWRRIFEWKLW</sequence>
<evidence type="ECO:0000256" key="11">
    <source>
        <dbReference type="ARBA" id="ARBA00022984"/>
    </source>
</evidence>
<dbReference type="Gene3D" id="1.10.3810.10">
    <property type="entry name" value="Biosynthetic peptidoglycan transglycosylase-like"/>
    <property type="match status" value="1"/>
</dbReference>
<dbReference type="GO" id="GO:0008360">
    <property type="term" value="P:regulation of cell shape"/>
    <property type="evidence" value="ECO:0007669"/>
    <property type="project" value="UniProtKB-KW"/>
</dbReference>
<protein>
    <submittedName>
        <fullName evidence="20">Penicillin-binding protein, 1A family</fullName>
    </submittedName>
</protein>
<dbReference type="GO" id="GO:0009002">
    <property type="term" value="F:serine-type D-Ala-D-Ala carboxypeptidase activity"/>
    <property type="evidence" value="ECO:0007669"/>
    <property type="project" value="UniProtKB-EC"/>
</dbReference>
<dbReference type="GO" id="GO:0009252">
    <property type="term" value="P:peptidoglycan biosynthetic process"/>
    <property type="evidence" value="ECO:0007669"/>
    <property type="project" value="UniProtKB-KW"/>
</dbReference>
<dbReference type="GO" id="GO:0008955">
    <property type="term" value="F:peptidoglycan glycosyltransferase activity"/>
    <property type="evidence" value="ECO:0007669"/>
    <property type="project" value="UniProtKB-EC"/>
</dbReference>
<evidence type="ECO:0000256" key="6">
    <source>
        <dbReference type="ARBA" id="ARBA00022670"/>
    </source>
</evidence>
<evidence type="ECO:0000256" key="8">
    <source>
        <dbReference type="ARBA" id="ARBA00022679"/>
    </source>
</evidence>
<evidence type="ECO:0000256" key="15">
    <source>
        <dbReference type="ARBA" id="ARBA00034000"/>
    </source>
</evidence>
<keyword evidence="10" id="KW-0133">Cell shape</keyword>
<keyword evidence="13" id="KW-0511">Multifunctional enzyme</keyword>
<keyword evidence="12 17" id="KW-0472">Membrane</keyword>
<name>A0A1M4WWL9_9BACL</name>
<comment type="subcellular location">
    <subcellularLocation>
        <location evidence="1">Cell membrane</location>
    </subcellularLocation>
</comment>
<comment type="catalytic activity">
    <reaction evidence="16">
        <text>[GlcNAc-(1-&gt;4)-Mur2Ac(oyl-L-Ala-gamma-D-Glu-L-Lys-D-Ala-D-Ala)](n)-di-trans,octa-cis-undecaprenyl diphosphate + beta-D-GlcNAc-(1-&gt;4)-Mur2Ac(oyl-L-Ala-gamma-D-Glu-L-Lys-D-Ala-D-Ala)-di-trans,octa-cis-undecaprenyl diphosphate = [GlcNAc-(1-&gt;4)-Mur2Ac(oyl-L-Ala-gamma-D-Glu-L-Lys-D-Ala-D-Ala)](n+1)-di-trans,octa-cis-undecaprenyl diphosphate + di-trans,octa-cis-undecaprenyl diphosphate + H(+)</text>
        <dbReference type="Rhea" id="RHEA:23708"/>
        <dbReference type="Rhea" id="RHEA-COMP:9602"/>
        <dbReference type="Rhea" id="RHEA-COMP:9603"/>
        <dbReference type="ChEBI" id="CHEBI:15378"/>
        <dbReference type="ChEBI" id="CHEBI:58405"/>
        <dbReference type="ChEBI" id="CHEBI:60033"/>
        <dbReference type="ChEBI" id="CHEBI:78435"/>
        <dbReference type="EC" id="2.4.99.28"/>
    </reaction>
</comment>
<dbReference type="RefSeq" id="WP_073154411.1">
    <property type="nucleotide sequence ID" value="NZ_FQVL01000004.1"/>
</dbReference>
<evidence type="ECO:0000256" key="1">
    <source>
        <dbReference type="ARBA" id="ARBA00004236"/>
    </source>
</evidence>
<dbReference type="InterPro" id="IPR050396">
    <property type="entry name" value="Glycosyltr_51/Transpeptidase"/>
</dbReference>
<dbReference type="GO" id="GO:0030288">
    <property type="term" value="C:outer membrane-bounded periplasmic space"/>
    <property type="evidence" value="ECO:0007669"/>
    <property type="project" value="TreeGrafter"/>
</dbReference>
<keyword evidence="11" id="KW-0573">Peptidoglycan synthesis</keyword>
<evidence type="ECO:0000256" key="14">
    <source>
        <dbReference type="ARBA" id="ARBA00023316"/>
    </source>
</evidence>
<keyword evidence="17" id="KW-1133">Transmembrane helix</keyword>
<dbReference type="Gene3D" id="3.40.710.10">
    <property type="entry name" value="DD-peptidase/beta-lactamase superfamily"/>
    <property type="match status" value="1"/>
</dbReference>
<dbReference type="AlphaFoldDB" id="A0A1M4WWL9"/>
<evidence type="ECO:0000256" key="17">
    <source>
        <dbReference type="SAM" id="Phobius"/>
    </source>
</evidence>
<reference evidence="20 21" key="1">
    <citation type="submission" date="2016-11" db="EMBL/GenBank/DDBJ databases">
        <authorList>
            <person name="Jaros S."/>
            <person name="Januszkiewicz K."/>
            <person name="Wedrychowicz H."/>
        </authorList>
    </citation>
    <scope>NUCLEOTIDE SEQUENCE [LARGE SCALE GENOMIC DNA]</scope>
    <source>
        <strain evidence="20 21">DSM 44666</strain>
    </source>
</reference>
<keyword evidence="6" id="KW-0645">Protease</keyword>
<evidence type="ECO:0000256" key="7">
    <source>
        <dbReference type="ARBA" id="ARBA00022676"/>
    </source>
</evidence>
<evidence type="ECO:0000256" key="4">
    <source>
        <dbReference type="ARBA" id="ARBA00022475"/>
    </source>
</evidence>
<dbReference type="SUPFAM" id="SSF56601">
    <property type="entry name" value="beta-lactamase/transpeptidase-like"/>
    <property type="match status" value="1"/>
</dbReference>
<evidence type="ECO:0000313" key="20">
    <source>
        <dbReference type="EMBL" id="SHE85595.1"/>
    </source>
</evidence>
<feature type="domain" description="Glycosyl transferase family 51" evidence="19">
    <location>
        <begin position="48"/>
        <end position="223"/>
    </location>
</feature>
<keyword evidence="8" id="KW-0808">Transferase</keyword>
<dbReference type="PANTHER" id="PTHR32282">
    <property type="entry name" value="BINDING PROTEIN TRANSPEPTIDASE, PUTATIVE-RELATED"/>
    <property type="match status" value="1"/>
</dbReference>
<keyword evidence="7" id="KW-0328">Glycosyltransferase</keyword>
<evidence type="ECO:0000256" key="2">
    <source>
        <dbReference type="ARBA" id="ARBA00007090"/>
    </source>
</evidence>
<comment type="similarity">
    <text evidence="2">In the C-terminal section; belongs to the transpeptidase family.</text>
</comment>
<comment type="similarity">
    <text evidence="3">In the N-terminal section; belongs to the glycosyltransferase 51 family.</text>
</comment>
<keyword evidence="17" id="KW-0812">Transmembrane</keyword>
<feature type="transmembrane region" description="Helical" evidence="17">
    <location>
        <begin position="9"/>
        <end position="29"/>
    </location>
</feature>
<keyword evidence="5" id="KW-0121">Carboxypeptidase</keyword>
<evidence type="ECO:0000256" key="12">
    <source>
        <dbReference type="ARBA" id="ARBA00023136"/>
    </source>
</evidence>
<dbReference type="InterPro" id="IPR012338">
    <property type="entry name" value="Beta-lactam/transpept-like"/>
</dbReference>
<feature type="domain" description="Penicillin-binding protein transpeptidase" evidence="18">
    <location>
        <begin position="314"/>
        <end position="557"/>
    </location>
</feature>
<dbReference type="Pfam" id="PF00912">
    <property type="entry name" value="Transgly"/>
    <property type="match status" value="1"/>
</dbReference>
<gene>
    <name evidence="20" type="ORF">SAMN05444392_1043</name>
</gene>
<dbReference type="GO" id="GO:0008658">
    <property type="term" value="F:penicillin binding"/>
    <property type="evidence" value="ECO:0007669"/>
    <property type="project" value="InterPro"/>
</dbReference>
<evidence type="ECO:0000313" key="21">
    <source>
        <dbReference type="Proteomes" id="UP000184476"/>
    </source>
</evidence>
<dbReference type="EMBL" id="FQVL01000004">
    <property type="protein sequence ID" value="SHE85595.1"/>
    <property type="molecule type" value="Genomic_DNA"/>
</dbReference>